<evidence type="ECO:0000256" key="2">
    <source>
        <dbReference type="SAM" id="Phobius"/>
    </source>
</evidence>
<keyword evidence="4" id="KW-1185">Reference proteome</keyword>
<keyword evidence="2" id="KW-0472">Membrane</keyword>
<gene>
    <name evidence="3" type="ORF">EOD43_02645</name>
</gene>
<keyword evidence="2" id="KW-0812">Transmembrane</keyword>
<keyword evidence="2" id="KW-1133">Transmembrane helix</keyword>
<evidence type="ECO:0000256" key="1">
    <source>
        <dbReference type="SAM" id="MobiDB-lite"/>
    </source>
</evidence>
<organism evidence="3 4">
    <name type="scientific">Sphingomonas crocodyli</name>
    <dbReference type="NCBI Taxonomy" id="1979270"/>
    <lineage>
        <taxon>Bacteria</taxon>
        <taxon>Pseudomonadati</taxon>
        <taxon>Pseudomonadota</taxon>
        <taxon>Alphaproteobacteria</taxon>
        <taxon>Sphingomonadales</taxon>
        <taxon>Sphingomonadaceae</taxon>
        <taxon>Sphingomonas</taxon>
    </lineage>
</organism>
<feature type="transmembrane region" description="Helical" evidence="2">
    <location>
        <begin position="45"/>
        <end position="63"/>
    </location>
</feature>
<name>A0A437M5H8_9SPHN</name>
<dbReference type="RefSeq" id="WP_127740835.1">
    <property type="nucleotide sequence ID" value="NZ_SACN01000001.1"/>
</dbReference>
<evidence type="ECO:0000313" key="4">
    <source>
        <dbReference type="Proteomes" id="UP000282971"/>
    </source>
</evidence>
<evidence type="ECO:0000313" key="3">
    <source>
        <dbReference type="EMBL" id="RVT92833.1"/>
    </source>
</evidence>
<dbReference type="Proteomes" id="UP000282971">
    <property type="component" value="Unassembled WGS sequence"/>
</dbReference>
<dbReference type="EMBL" id="SACN01000001">
    <property type="protein sequence ID" value="RVT92833.1"/>
    <property type="molecule type" value="Genomic_DNA"/>
</dbReference>
<feature type="region of interest" description="Disordered" evidence="1">
    <location>
        <begin position="1"/>
        <end position="35"/>
    </location>
</feature>
<dbReference type="AlphaFoldDB" id="A0A437M5H8"/>
<protein>
    <submittedName>
        <fullName evidence="3">Uncharacterized protein</fullName>
    </submittedName>
</protein>
<sequence length="64" mass="7107">MATLPHRDEPRRGSRIYLPPGQPVQAKPALRPAEARPSRIQRMTFIFGVSTMLWLGIAALVVAL</sequence>
<feature type="compositionally biased region" description="Basic and acidic residues" evidence="1">
    <location>
        <begin position="1"/>
        <end position="12"/>
    </location>
</feature>
<proteinExistence type="predicted"/>
<comment type="caution">
    <text evidence="3">The sequence shown here is derived from an EMBL/GenBank/DDBJ whole genome shotgun (WGS) entry which is preliminary data.</text>
</comment>
<reference evidence="3 4" key="1">
    <citation type="submission" date="2019-01" db="EMBL/GenBank/DDBJ databases">
        <authorList>
            <person name="Chen W.-M."/>
        </authorList>
    </citation>
    <scope>NUCLEOTIDE SEQUENCE [LARGE SCALE GENOMIC DNA]</scope>
    <source>
        <strain evidence="3 4">CCP-7</strain>
    </source>
</reference>
<accession>A0A437M5H8</accession>